<dbReference type="RefSeq" id="WP_382233035.1">
    <property type="nucleotide sequence ID" value="NZ_JBHTCC010000001.1"/>
</dbReference>
<organism evidence="2 3">
    <name type="scientific">Herminiimonas aquatilis</name>
    <dbReference type="NCBI Taxonomy" id="345342"/>
    <lineage>
        <taxon>Bacteria</taxon>
        <taxon>Pseudomonadati</taxon>
        <taxon>Pseudomonadota</taxon>
        <taxon>Betaproteobacteria</taxon>
        <taxon>Burkholderiales</taxon>
        <taxon>Oxalobacteraceae</taxon>
        <taxon>Herminiimonas</taxon>
    </lineage>
</organism>
<dbReference type="EMBL" id="JBHTCC010000001">
    <property type="protein sequence ID" value="MFC7297912.1"/>
    <property type="molecule type" value="Genomic_DNA"/>
</dbReference>
<keyword evidence="1" id="KW-1133">Transmembrane helix</keyword>
<keyword evidence="1" id="KW-0812">Transmembrane</keyword>
<dbReference type="Proteomes" id="UP001596379">
    <property type="component" value="Unassembled WGS sequence"/>
</dbReference>
<name>A0ABW2J3W5_9BURK</name>
<comment type="caution">
    <text evidence="2">The sequence shown here is derived from an EMBL/GenBank/DDBJ whole genome shotgun (WGS) entry which is preliminary data.</text>
</comment>
<gene>
    <name evidence="2" type="ORF">ACFQO0_05650</name>
</gene>
<evidence type="ECO:0000313" key="3">
    <source>
        <dbReference type="Proteomes" id="UP001596379"/>
    </source>
</evidence>
<evidence type="ECO:0000256" key="1">
    <source>
        <dbReference type="SAM" id="Phobius"/>
    </source>
</evidence>
<proteinExistence type="predicted"/>
<evidence type="ECO:0000313" key="2">
    <source>
        <dbReference type="EMBL" id="MFC7297912.1"/>
    </source>
</evidence>
<keyword evidence="1" id="KW-0472">Membrane</keyword>
<reference evidence="3" key="1">
    <citation type="journal article" date="2019" name="Int. J. Syst. Evol. Microbiol.">
        <title>The Global Catalogue of Microorganisms (GCM) 10K type strain sequencing project: providing services to taxonomists for standard genome sequencing and annotation.</title>
        <authorList>
            <consortium name="The Broad Institute Genomics Platform"/>
            <consortium name="The Broad Institute Genome Sequencing Center for Infectious Disease"/>
            <person name="Wu L."/>
            <person name="Ma J."/>
        </authorList>
    </citation>
    <scope>NUCLEOTIDE SEQUENCE [LARGE SCALE GENOMIC DNA]</scope>
    <source>
        <strain evidence="3">CCUG 36956</strain>
    </source>
</reference>
<keyword evidence="3" id="KW-1185">Reference proteome</keyword>
<feature type="transmembrane region" description="Helical" evidence="1">
    <location>
        <begin position="12"/>
        <end position="38"/>
    </location>
</feature>
<dbReference type="SUPFAM" id="SSF56024">
    <property type="entry name" value="Phospholipase D/nuclease"/>
    <property type="match status" value="1"/>
</dbReference>
<protein>
    <submittedName>
        <fullName evidence="2">Uncharacterized protein</fullName>
    </submittedName>
</protein>
<sequence length="213" mass="24241">MTDKKFTDNEGPLWIFAIGLVPGLAVALIQFILSWAEFSQISKFTSMKIKGVLNTRDEEEYYRDLITAAQSKIDVLGVTASRFASDFSNENSTREDKKVLIRALERGVKVRILVPTSNHLSARDRTEKFPISERVFGSLSQKYPNLMLRYFDHKAYTALVRVDDDALFGPVFDNVESRHTPAIHAQCSSVLSQSYLEHFKIEWNAATPFQQQS</sequence>
<accession>A0ABW2J3W5</accession>